<protein>
    <submittedName>
        <fullName evidence="1">Uncharacterized protein</fullName>
    </submittedName>
</protein>
<reference evidence="1" key="1">
    <citation type="journal article" date="2020" name="mSystems">
        <title>Genome- and Community-Level Interaction Insights into Carbon Utilization and Element Cycling Functions of Hydrothermarchaeota in Hydrothermal Sediment.</title>
        <authorList>
            <person name="Zhou Z."/>
            <person name="Liu Y."/>
            <person name="Xu W."/>
            <person name="Pan J."/>
            <person name="Luo Z.H."/>
            <person name="Li M."/>
        </authorList>
    </citation>
    <scope>NUCLEOTIDE SEQUENCE [LARGE SCALE GENOMIC DNA]</scope>
    <source>
        <strain evidence="1">SpSt-123</strain>
    </source>
</reference>
<comment type="caution">
    <text evidence="1">The sequence shown here is derived from an EMBL/GenBank/DDBJ whole genome shotgun (WGS) entry which is preliminary data.</text>
</comment>
<proteinExistence type="predicted"/>
<evidence type="ECO:0000313" key="1">
    <source>
        <dbReference type="EMBL" id="HDS10969.1"/>
    </source>
</evidence>
<accession>A0A7C1I7X6</accession>
<organism evidence="1">
    <name type="scientific">Fervidicoccus fontis</name>
    <dbReference type="NCBI Taxonomy" id="683846"/>
    <lineage>
        <taxon>Archaea</taxon>
        <taxon>Thermoproteota</taxon>
        <taxon>Thermoprotei</taxon>
        <taxon>Fervidicoccales</taxon>
        <taxon>Fervidicoccaceae</taxon>
        <taxon>Fervidicoccus</taxon>
    </lineage>
</organism>
<dbReference type="AlphaFoldDB" id="A0A7C1I7X6"/>
<gene>
    <name evidence="1" type="ORF">ENO04_05095</name>
</gene>
<sequence>MAEQVKKVTIDYMGSLFSAFFDEKSGFYYCPLCGVGEDKPIFFSLDDLIGHIRIHVKRRMGVPRVAQPRQKQDTGE</sequence>
<name>A0A7C1I7X6_9CREN</name>
<dbReference type="EMBL" id="DSDY01000155">
    <property type="protein sequence ID" value="HDS10969.1"/>
    <property type="molecule type" value="Genomic_DNA"/>
</dbReference>